<accession>A0A4R0XAR6</accession>
<evidence type="ECO:0000313" key="2">
    <source>
        <dbReference type="Proteomes" id="UP000294200"/>
    </source>
</evidence>
<sequence>MTPEARSIRIVHEAGTRGYGLYGQLVQKGFDCIVRAPSLIPNRRGKRCVAAIYGRSGSTGTR</sequence>
<dbReference type="AlphaFoldDB" id="A0A4R0XAR6"/>
<dbReference type="EMBL" id="MWML01000300">
    <property type="protein sequence ID" value="TCG04027.1"/>
    <property type="molecule type" value="Genomic_DNA"/>
</dbReference>
<gene>
    <name evidence="1" type="ORF">BZM27_43885</name>
</gene>
<comment type="caution">
    <text evidence="1">The sequence shown here is derived from an EMBL/GenBank/DDBJ whole genome shotgun (WGS) entry which is preliminary data.</text>
</comment>
<name>A0A4R0XAR6_9BURK</name>
<keyword evidence="2" id="KW-1185">Reference proteome</keyword>
<protein>
    <recommendedName>
        <fullName evidence="3">Transposase</fullName>
    </recommendedName>
</protein>
<organism evidence="1 2">
    <name type="scientific">Paraburkholderia steynii</name>
    <dbReference type="NCBI Taxonomy" id="1245441"/>
    <lineage>
        <taxon>Bacteria</taxon>
        <taxon>Pseudomonadati</taxon>
        <taxon>Pseudomonadota</taxon>
        <taxon>Betaproteobacteria</taxon>
        <taxon>Burkholderiales</taxon>
        <taxon>Burkholderiaceae</taxon>
        <taxon>Paraburkholderia</taxon>
    </lineage>
</organism>
<reference evidence="1 2" key="1">
    <citation type="submission" date="2017-02" db="EMBL/GenBank/DDBJ databases">
        <title>Paraburkholderia sophoroidis sp. nov. and Paraburkholderia steynii sp. nov. rhizobial symbionts of the fynbos legume Hypocalyptus sophoroides.</title>
        <authorList>
            <person name="Steenkamp E.T."/>
            <person name="Beukes C.W."/>
            <person name="Van Zyl E."/>
            <person name="Avontuur J."/>
            <person name="Chan W.Y."/>
            <person name="Hassen A."/>
            <person name="Palmer M."/>
            <person name="Mthombeni L."/>
            <person name="Phalane F."/>
            <person name="Sereme K."/>
            <person name="Venter S.N."/>
        </authorList>
    </citation>
    <scope>NUCLEOTIDE SEQUENCE [LARGE SCALE GENOMIC DNA]</scope>
    <source>
        <strain evidence="1 2">HC1.1ba</strain>
    </source>
</reference>
<proteinExistence type="predicted"/>
<dbReference type="Proteomes" id="UP000294200">
    <property type="component" value="Unassembled WGS sequence"/>
</dbReference>
<evidence type="ECO:0000313" key="1">
    <source>
        <dbReference type="EMBL" id="TCG04027.1"/>
    </source>
</evidence>
<evidence type="ECO:0008006" key="3">
    <source>
        <dbReference type="Google" id="ProtNLM"/>
    </source>
</evidence>